<reference evidence="1 2" key="1">
    <citation type="submission" date="2014-06" db="EMBL/GenBank/DDBJ databases">
        <authorList>
            <consortium name="DOE Joint Genome Institute"/>
            <person name="Kuo A."/>
            <person name="Kohler A."/>
            <person name="Nagy L.G."/>
            <person name="Floudas D."/>
            <person name="Copeland A."/>
            <person name="Barry K.W."/>
            <person name="Cichocki N."/>
            <person name="Veneault-Fourrey C."/>
            <person name="LaButti K."/>
            <person name="Lindquist E.A."/>
            <person name="Lipzen A."/>
            <person name="Lundell T."/>
            <person name="Morin E."/>
            <person name="Murat C."/>
            <person name="Sun H."/>
            <person name="Tunlid A."/>
            <person name="Henrissat B."/>
            <person name="Grigoriev I.V."/>
            <person name="Hibbett D.S."/>
            <person name="Martin F."/>
            <person name="Nordberg H.P."/>
            <person name="Cantor M.N."/>
            <person name="Hua S.X."/>
        </authorList>
    </citation>
    <scope>NUCLEOTIDE SEQUENCE [LARGE SCALE GENOMIC DNA]</scope>
    <source>
        <strain evidence="1 2">ATCC 200175</strain>
    </source>
</reference>
<keyword evidence="2" id="KW-1185">Reference proteome</keyword>
<dbReference type="AlphaFoldDB" id="A0A0C9SN20"/>
<dbReference type="EMBL" id="KN819997">
    <property type="protein sequence ID" value="KIJ07159.1"/>
    <property type="molecule type" value="Genomic_DNA"/>
</dbReference>
<accession>A0A0C9SN20</accession>
<name>A0A0C9SN20_PAXIN</name>
<evidence type="ECO:0000313" key="1">
    <source>
        <dbReference type="EMBL" id="KIJ07159.1"/>
    </source>
</evidence>
<organism evidence="1 2">
    <name type="scientific">Paxillus involutus ATCC 200175</name>
    <dbReference type="NCBI Taxonomy" id="664439"/>
    <lineage>
        <taxon>Eukaryota</taxon>
        <taxon>Fungi</taxon>
        <taxon>Dikarya</taxon>
        <taxon>Basidiomycota</taxon>
        <taxon>Agaricomycotina</taxon>
        <taxon>Agaricomycetes</taxon>
        <taxon>Agaricomycetidae</taxon>
        <taxon>Boletales</taxon>
        <taxon>Paxilineae</taxon>
        <taxon>Paxillaceae</taxon>
        <taxon>Paxillus</taxon>
    </lineage>
</organism>
<sequence>MSHLNHYAAWDAPISEHNSILRLDREMNDILAYLAQTTDASCASAQWDNFPPINFPGRDTTWTQDLHQLPQDQIDPWSSCPSFQSLDEQTTSLGFEPHISGPLVPHLPSVAGSDMAQANAWYFDAPSPIQPDVRQRDFRDKAPAAHHVDTRFSWSTPDSVHTTPNNAYGTGIPPNPKTHPPITRQSGCPSTTFPSDPWGRLPPSRSGGPQTHECQWAADGTWCRALVQGDRREVMLHLNEKHGIPLTGDKEQYEEGEYCAPHCRSSHEGEGSLCKVWIEFRSERFAAETFERGERRDLQWKAGSTARVSNLSTVDW</sequence>
<protein>
    <submittedName>
        <fullName evidence="1">Uncharacterized protein</fullName>
    </submittedName>
</protein>
<dbReference type="HOGENOM" id="CLU_847589_0_0_1"/>
<reference evidence="2" key="2">
    <citation type="submission" date="2015-01" db="EMBL/GenBank/DDBJ databases">
        <title>Evolutionary Origins and Diversification of the Mycorrhizal Mutualists.</title>
        <authorList>
            <consortium name="DOE Joint Genome Institute"/>
            <consortium name="Mycorrhizal Genomics Consortium"/>
            <person name="Kohler A."/>
            <person name="Kuo A."/>
            <person name="Nagy L.G."/>
            <person name="Floudas D."/>
            <person name="Copeland A."/>
            <person name="Barry K.W."/>
            <person name="Cichocki N."/>
            <person name="Veneault-Fourrey C."/>
            <person name="LaButti K."/>
            <person name="Lindquist E.A."/>
            <person name="Lipzen A."/>
            <person name="Lundell T."/>
            <person name="Morin E."/>
            <person name="Murat C."/>
            <person name="Riley R."/>
            <person name="Ohm R."/>
            <person name="Sun H."/>
            <person name="Tunlid A."/>
            <person name="Henrissat B."/>
            <person name="Grigoriev I.V."/>
            <person name="Hibbett D.S."/>
            <person name="Martin F."/>
        </authorList>
    </citation>
    <scope>NUCLEOTIDE SEQUENCE [LARGE SCALE GENOMIC DNA]</scope>
    <source>
        <strain evidence="2">ATCC 200175</strain>
    </source>
</reference>
<gene>
    <name evidence="1" type="ORF">PAXINDRAFT_103074</name>
</gene>
<dbReference type="OrthoDB" id="2676372at2759"/>
<evidence type="ECO:0000313" key="2">
    <source>
        <dbReference type="Proteomes" id="UP000053647"/>
    </source>
</evidence>
<dbReference type="Proteomes" id="UP000053647">
    <property type="component" value="Unassembled WGS sequence"/>
</dbReference>
<proteinExistence type="predicted"/>